<evidence type="ECO:0000313" key="1">
    <source>
        <dbReference type="EMBL" id="PCS23606.1"/>
    </source>
</evidence>
<name>A0A2A5T632_9GAMM</name>
<protein>
    <submittedName>
        <fullName evidence="1">Uncharacterized protein</fullName>
    </submittedName>
</protein>
<reference evidence="2" key="1">
    <citation type="submission" date="2017-04" db="EMBL/GenBank/DDBJ databases">
        <title>Genome evolution of the luminous symbionts of deep sea anglerfish.</title>
        <authorList>
            <person name="Hendry T.A."/>
        </authorList>
    </citation>
    <scope>NUCLEOTIDE SEQUENCE [LARGE SCALE GENOMIC DNA]</scope>
</reference>
<gene>
    <name evidence="1" type="ORF">BTN49_0575</name>
</gene>
<organism evidence="1 2">
    <name type="scientific">Candidatus Enterovibrio escicola</name>
    <dbReference type="NCBI Taxonomy" id="1927127"/>
    <lineage>
        <taxon>Bacteria</taxon>
        <taxon>Pseudomonadati</taxon>
        <taxon>Pseudomonadota</taxon>
        <taxon>Gammaproteobacteria</taxon>
        <taxon>Vibrionales</taxon>
        <taxon>Vibrionaceae</taxon>
        <taxon>Enterovibrio</taxon>
    </lineage>
</organism>
<comment type="caution">
    <text evidence="1">The sequence shown here is derived from an EMBL/GenBank/DDBJ whole genome shotgun (WGS) entry which is preliminary data.</text>
</comment>
<dbReference type="Proteomes" id="UP000219020">
    <property type="component" value="Unassembled WGS sequence"/>
</dbReference>
<dbReference type="AlphaFoldDB" id="A0A2A5T632"/>
<sequence length="37" mass="4115">MQHVVAFSAVKHEFNTLTTGTGIETETKHRPVYIASL</sequence>
<evidence type="ECO:0000313" key="2">
    <source>
        <dbReference type="Proteomes" id="UP000219020"/>
    </source>
</evidence>
<proteinExistence type="predicted"/>
<accession>A0A2A5T632</accession>
<keyword evidence="2" id="KW-1185">Reference proteome</keyword>
<dbReference type="EMBL" id="NBYY01000009">
    <property type="protein sequence ID" value="PCS23606.1"/>
    <property type="molecule type" value="Genomic_DNA"/>
</dbReference>